<feature type="region of interest" description="Disordered" evidence="3">
    <location>
        <begin position="384"/>
        <end position="403"/>
    </location>
</feature>
<evidence type="ECO:0000313" key="5">
    <source>
        <dbReference type="Proteomes" id="UP000694925"/>
    </source>
</evidence>
<dbReference type="GO" id="GO:0005730">
    <property type="term" value="C:nucleolus"/>
    <property type="evidence" value="ECO:0007669"/>
    <property type="project" value="TreeGrafter"/>
</dbReference>
<feature type="domain" description="RRM" evidence="4">
    <location>
        <begin position="281"/>
        <end position="358"/>
    </location>
</feature>
<dbReference type="Gene3D" id="3.30.70.330">
    <property type="match status" value="1"/>
</dbReference>
<keyword evidence="5" id="KW-1185">Reference proteome</keyword>
<keyword evidence="1 2" id="KW-0694">RNA-binding</keyword>
<dbReference type="InterPro" id="IPR000504">
    <property type="entry name" value="RRM_dom"/>
</dbReference>
<feature type="region of interest" description="Disordered" evidence="3">
    <location>
        <begin position="1"/>
        <end position="273"/>
    </location>
</feature>
<dbReference type="InterPro" id="IPR034228">
    <property type="entry name" value="Nop6_RRM"/>
</dbReference>
<feature type="compositionally biased region" description="Acidic residues" evidence="3">
    <location>
        <begin position="215"/>
        <end position="261"/>
    </location>
</feature>
<gene>
    <name evidence="6" type="primary">LOC108622179</name>
</gene>
<protein>
    <submittedName>
        <fullName evidence="6">Nucleolin-like</fullName>
    </submittedName>
</protein>
<dbReference type="Pfam" id="PF00076">
    <property type="entry name" value="RRM_1"/>
    <property type="match status" value="1"/>
</dbReference>
<reference evidence="6" key="1">
    <citation type="submission" date="2025-08" db="UniProtKB">
        <authorList>
            <consortium name="RefSeq"/>
        </authorList>
    </citation>
    <scope>IDENTIFICATION</scope>
    <source>
        <tissue evidence="6">Whole body</tissue>
    </source>
</reference>
<dbReference type="GeneID" id="108622179"/>
<dbReference type="PANTHER" id="PTHR23236">
    <property type="entry name" value="EUKARYOTIC TRANSLATION INITIATION FACTOR 4B/4H"/>
    <property type="match status" value="1"/>
</dbReference>
<organism evidence="5 6">
    <name type="scientific">Ceratina calcarata</name>
    <dbReference type="NCBI Taxonomy" id="156304"/>
    <lineage>
        <taxon>Eukaryota</taxon>
        <taxon>Metazoa</taxon>
        <taxon>Ecdysozoa</taxon>
        <taxon>Arthropoda</taxon>
        <taxon>Hexapoda</taxon>
        <taxon>Insecta</taxon>
        <taxon>Pterygota</taxon>
        <taxon>Neoptera</taxon>
        <taxon>Endopterygota</taxon>
        <taxon>Hymenoptera</taxon>
        <taxon>Apocrita</taxon>
        <taxon>Aculeata</taxon>
        <taxon>Apoidea</taxon>
        <taxon>Anthophila</taxon>
        <taxon>Apidae</taxon>
        <taxon>Ceratina</taxon>
        <taxon>Zadontomerus</taxon>
    </lineage>
</organism>
<evidence type="ECO:0000259" key="4">
    <source>
        <dbReference type="PROSITE" id="PS50102"/>
    </source>
</evidence>
<dbReference type="KEGG" id="ccal:108622179"/>
<evidence type="ECO:0000313" key="6">
    <source>
        <dbReference type="RefSeq" id="XP_017875375.1"/>
    </source>
</evidence>
<evidence type="ECO:0000256" key="3">
    <source>
        <dbReference type="SAM" id="MobiDB-lite"/>
    </source>
</evidence>
<sequence length="403" mass="45630">MVQVGMPKNTKKRSASDSNPIEKKPPGNLSKDAKKKKTESVAVQNGQTKKQIKKDMPKKLNKEKNVGLPEGSKKQTNEGKPQKTAEEKLALLKSRQEQREKRKENRVKNRGLQIDLTPEEIKKKIKEIEKRQSLTKSAKRKLASLRKKLSVLEGTDVSKDGKIKQEVKVKNEKSVEGAKKKQAVQKKNAQGKLGTKSVKQNEKNGTVKKGKKEEKEEEDDDDDDDDDDNLEMDDESDGDEDESNMEDEDEEEDDENDDEEDNAVKQEVTNQKDVQENKKRYVLFVGNLPYTATPEEIKKHFLTKVSEVANIRIPKRDDNKPRGFAYVELNNSTDYEKGLALNHSFISGRRINVQYSAPNKKEGVAKNFKMHALQKAGMLAGGKRKAFSMAGGKKNQNRRPTKA</sequence>
<feature type="compositionally biased region" description="Basic and acidic residues" evidence="3">
    <location>
        <begin position="119"/>
        <end position="132"/>
    </location>
</feature>
<feature type="compositionally biased region" description="Basic residues" evidence="3">
    <location>
        <begin position="137"/>
        <end position="149"/>
    </location>
</feature>
<dbReference type="SUPFAM" id="SSF54928">
    <property type="entry name" value="RNA-binding domain, RBD"/>
    <property type="match status" value="1"/>
</dbReference>
<proteinExistence type="predicted"/>
<dbReference type="AlphaFoldDB" id="A0AAJ7IRQ1"/>
<accession>A0AAJ7IRQ1</accession>
<feature type="compositionally biased region" description="Basic and acidic residues" evidence="3">
    <location>
        <begin position="156"/>
        <end position="179"/>
    </location>
</feature>
<dbReference type="InterPro" id="IPR035979">
    <property type="entry name" value="RBD_domain_sf"/>
</dbReference>
<dbReference type="GO" id="GO:0042274">
    <property type="term" value="P:ribosomal small subunit biogenesis"/>
    <property type="evidence" value="ECO:0007669"/>
    <property type="project" value="TreeGrafter"/>
</dbReference>
<dbReference type="GO" id="GO:0019843">
    <property type="term" value="F:rRNA binding"/>
    <property type="evidence" value="ECO:0007669"/>
    <property type="project" value="TreeGrafter"/>
</dbReference>
<dbReference type="SMART" id="SM00360">
    <property type="entry name" value="RRM"/>
    <property type="match status" value="1"/>
</dbReference>
<dbReference type="PANTHER" id="PTHR23236:SF51">
    <property type="entry name" value="NUCLEOLAR PROTEIN 6"/>
    <property type="match status" value="1"/>
</dbReference>
<dbReference type="RefSeq" id="XP_017875375.1">
    <property type="nucleotide sequence ID" value="XM_018019886.2"/>
</dbReference>
<dbReference type="Proteomes" id="UP000694925">
    <property type="component" value="Unplaced"/>
</dbReference>
<evidence type="ECO:0000256" key="2">
    <source>
        <dbReference type="PROSITE-ProRule" id="PRU00176"/>
    </source>
</evidence>
<name>A0AAJ7IRQ1_9HYME</name>
<evidence type="ECO:0000256" key="1">
    <source>
        <dbReference type="ARBA" id="ARBA00022884"/>
    </source>
</evidence>
<feature type="compositionally biased region" description="Basic and acidic residues" evidence="3">
    <location>
        <begin position="53"/>
        <end position="107"/>
    </location>
</feature>
<dbReference type="CDD" id="cd12400">
    <property type="entry name" value="RRM_Nop6"/>
    <property type="match status" value="1"/>
</dbReference>
<dbReference type="PROSITE" id="PS50102">
    <property type="entry name" value="RRM"/>
    <property type="match status" value="1"/>
</dbReference>
<dbReference type="InterPro" id="IPR012677">
    <property type="entry name" value="Nucleotide-bd_a/b_plait_sf"/>
</dbReference>